<evidence type="ECO:0000256" key="10">
    <source>
        <dbReference type="ARBA" id="ARBA00023136"/>
    </source>
</evidence>
<dbReference type="Pfam" id="PF00001">
    <property type="entry name" value="7tm_1"/>
    <property type="match status" value="1"/>
</dbReference>
<evidence type="ECO:0000256" key="13">
    <source>
        <dbReference type="ARBA" id="ARBA00023180"/>
    </source>
</evidence>
<dbReference type="Proteomes" id="UP000827092">
    <property type="component" value="Unassembled WGS sequence"/>
</dbReference>
<dbReference type="PANTHER" id="PTHR22752:SF10">
    <property type="entry name" value="G-PROTEIN COUPLED RECEPTOR 161"/>
    <property type="match status" value="1"/>
</dbReference>
<dbReference type="SUPFAM" id="SSF81321">
    <property type="entry name" value="Family A G protein-coupled receptor-like"/>
    <property type="match status" value="1"/>
</dbReference>
<accession>A0AAV6VHV1</accession>
<evidence type="ECO:0000256" key="9">
    <source>
        <dbReference type="ARBA" id="ARBA00023069"/>
    </source>
</evidence>
<keyword evidence="12" id="KW-0675">Receptor</keyword>
<evidence type="ECO:0000256" key="2">
    <source>
        <dbReference type="ARBA" id="ARBA00004651"/>
    </source>
</evidence>
<keyword evidence="7 16" id="KW-1133">Transmembrane helix</keyword>
<evidence type="ECO:0000256" key="14">
    <source>
        <dbReference type="ARBA" id="ARBA00023224"/>
    </source>
</evidence>
<evidence type="ECO:0000256" key="5">
    <source>
        <dbReference type="ARBA" id="ARBA00022475"/>
    </source>
</evidence>
<evidence type="ECO:0000313" key="19">
    <source>
        <dbReference type="Proteomes" id="UP000827092"/>
    </source>
</evidence>
<dbReference type="SMART" id="SM01381">
    <property type="entry name" value="7TM_GPCR_Srsx"/>
    <property type="match status" value="1"/>
</dbReference>
<feature type="transmembrane region" description="Helical" evidence="16">
    <location>
        <begin position="122"/>
        <end position="144"/>
    </location>
</feature>
<comment type="subcellular location">
    <subcellularLocation>
        <location evidence="2">Cell membrane</location>
        <topology evidence="2">Multi-pass membrane protein</topology>
    </subcellularLocation>
    <subcellularLocation>
        <location evidence="1">Cell projection</location>
        <location evidence="1">Cilium membrane</location>
    </subcellularLocation>
</comment>
<feature type="transmembrane region" description="Helical" evidence="16">
    <location>
        <begin position="12"/>
        <end position="33"/>
    </location>
</feature>
<dbReference type="GO" id="GO:0060170">
    <property type="term" value="C:ciliary membrane"/>
    <property type="evidence" value="ECO:0007669"/>
    <property type="project" value="UniProtKB-SubCell"/>
</dbReference>
<keyword evidence="9" id="KW-0969">Cilium</keyword>
<keyword evidence="13" id="KW-0325">Glycoprotein</keyword>
<evidence type="ECO:0000256" key="4">
    <source>
        <dbReference type="ARBA" id="ARBA00022473"/>
    </source>
</evidence>
<feature type="domain" description="G-protein coupled receptors family 1 profile" evidence="17">
    <location>
        <begin position="24"/>
        <end position="313"/>
    </location>
</feature>
<dbReference type="PROSITE" id="PS50262">
    <property type="entry name" value="G_PROTEIN_RECEP_F1_2"/>
    <property type="match status" value="1"/>
</dbReference>
<evidence type="ECO:0000256" key="16">
    <source>
        <dbReference type="SAM" id="Phobius"/>
    </source>
</evidence>
<evidence type="ECO:0000256" key="3">
    <source>
        <dbReference type="ARBA" id="ARBA00010663"/>
    </source>
</evidence>
<comment type="similarity">
    <text evidence="3">Belongs to the G-protein coupled receptor 1 family.</text>
</comment>
<feature type="transmembrane region" description="Helical" evidence="16">
    <location>
        <begin position="80"/>
        <end position="101"/>
    </location>
</feature>
<evidence type="ECO:0000256" key="1">
    <source>
        <dbReference type="ARBA" id="ARBA00004309"/>
    </source>
</evidence>
<evidence type="ECO:0000256" key="12">
    <source>
        <dbReference type="ARBA" id="ARBA00023170"/>
    </source>
</evidence>
<name>A0AAV6VHV1_9ARAC</name>
<keyword evidence="10 16" id="KW-0472">Membrane</keyword>
<comment type="caution">
    <text evidence="18">The sequence shown here is derived from an EMBL/GenBank/DDBJ whole genome shotgun (WGS) entry which is preliminary data.</text>
</comment>
<evidence type="ECO:0000256" key="7">
    <source>
        <dbReference type="ARBA" id="ARBA00022989"/>
    </source>
</evidence>
<keyword evidence="5" id="KW-1003">Cell membrane</keyword>
<feature type="transmembrane region" description="Helical" evidence="16">
    <location>
        <begin position="265"/>
        <end position="284"/>
    </location>
</feature>
<sequence length="468" mass="51744">MDDDVTGDLLSAVLCVLCFLGLCSNGLIFLLLYRKHSLRTFSNRFVLSLAATHVLQCIFLIPSMVAITRGWTLSDIWCRVLTSSTLFLNLASVFNIVLIAVDRNCAVNSPLHYTLTITKKRTGLLISTAWLLAFLLALPPLLQLADVPGACPREEGLVGNFLDIVYAVVIAASGFVVPFSSVAVMYFAMFQAARDNSARTRRSSSNSSGSNEVIVNVKTPNKNKQGAAALEYALRRNYSSEHDDTKKDGCCCFANGKHKAAVTGFMVVVSFITCWLPFFASLMSDLYFPVPPKFRYFLNFPTYLSCVINPYLYFFRNKNAWTQAKKVLVGLVTRRRDNRFYKSGCGKKCPVELYPGLPLSQSVLAMNMSTLNTVSESVSKQSPTSRTDKLLSQDSAKSLLHQDSSSSNESCDVFTTTVGVESVLSMSGDSLILYQPFFSCQTMVDVPLHDTDGSKYNAVNNLQREEHS</sequence>
<keyword evidence="19" id="KW-1185">Reference proteome</keyword>
<evidence type="ECO:0000256" key="6">
    <source>
        <dbReference type="ARBA" id="ARBA00022692"/>
    </source>
</evidence>
<keyword evidence="14" id="KW-0807">Transducer</keyword>
<keyword evidence="6 16" id="KW-0812">Transmembrane</keyword>
<dbReference type="InterPro" id="IPR000276">
    <property type="entry name" value="GPCR_Rhodpsn"/>
</dbReference>
<keyword evidence="4" id="KW-0217">Developmental protein</keyword>
<evidence type="ECO:0000256" key="8">
    <source>
        <dbReference type="ARBA" id="ARBA00023040"/>
    </source>
</evidence>
<keyword evidence="11" id="KW-1015">Disulfide bond</keyword>
<evidence type="ECO:0000256" key="11">
    <source>
        <dbReference type="ARBA" id="ARBA00023157"/>
    </source>
</evidence>
<evidence type="ECO:0000313" key="18">
    <source>
        <dbReference type="EMBL" id="KAG8195258.1"/>
    </source>
</evidence>
<dbReference type="GO" id="GO:0004930">
    <property type="term" value="F:G protein-coupled receptor activity"/>
    <property type="evidence" value="ECO:0007669"/>
    <property type="project" value="UniProtKB-KW"/>
</dbReference>
<dbReference type="PANTHER" id="PTHR22752">
    <property type="entry name" value="G PROTEIN-COUPLED RECEPTOR"/>
    <property type="match status" value="1"/>
</dbReference>
<organism evidence="18 19">
    <name type="scientific">Oedothorax gibbosus</name>
    <dbReference type="NCBI Taxonomy" id="931172"/>
    <lineage>
        <taxon>Eukaryota</taxon>
        <taxon>Metazoa</taxon>
        <taxon>Ecdysozoa</taxon>
        <taxon>Arthropoda</taxon>
        <taxon>Chelicerata</taxon>
        <taxon>Arachnida</taxon>
        <taxon>Araneae</taxon>
        <taxon>Araneomorphae</taxon>
        <taxon>Entelegynae</taxon>
        <taxon>Araneoidea</taxon>
        <taxon>Linyphiidae</taxon>
        <taxon>Erigoninae</taxon>
        <taxon>Oedothorax</taxon>
    </lineage>
</organism>
<gene>
    <name evidence="18" type="ORF">JTE90_028409</name>
</gene>
<reference evidence="18 19" key="1">
    <citation type="journal article" date="2022" name="Nat. Ecol. Evol.">
        <title>A masculinizing supergene underlies an exaggerated male reproductive morph in a spider.</title>
        <authorList>
            <person name="Hendrickx F."/>
            <person name="De Corte Z."/>
            <person name="Sonet G."/>
            <person name="Van Belleghem S.M."/>
            <person name="Kostlbacher S."/>
            <person name="Vangestel C."/>
        </authorList>
    </citation>
    <scope>NUCLEOTIDE SEQUENCE [LARGE SCALE GENOMIC DNA]</scope>
    <source>
        <strain evidence="18">W744_W776</strain>
    </source>
</reference>
<dbReference type="PRINTS" id="PR00237">
    <property type="entry name" value="GPCRRHODOPSN"/>
</dbReference>
<evidence type="ECO:0000259" key="17">
    <source>
        <dbReference type="PROSITE" id="PS50262"/>
    </source>
</evidence>
<dbReference type="Gene3D" id="1.20.1070.10">
    <property type="entry name" value="Rhodopsin 7-helix transmembrane proteins"/>
    <property type="match status" value="1"/>
</dbReference>
<keyword evidence="15" id="KW-0966">Cell projection</keyword>
<feature type="transmembrane region" description="Helical" evidence="16">
    <location>
        <begin position="45"/>
        <end position="68"/>
    </location>
</feature>
<dbReference type="InterPro" id="IPR017452">
    <property type="entry name" value="GPCR_Rhodpsn_7TM"/>
</dbReference>
<evidence type="ECO:0000256" key="15">
    <source>
        <dbReference type="ARBA" id="ARBA00023273"/>
    </source>
</evidence>
<feature type="transmembrane region" description="Helical" evidence="16">
    <location>
        <begin position="164"/>
        <end position="189"/>
    </location>
</feature>
<dbReference type="AlphaFoldDB" id="A0AAV6VHV1"/>
<proteinExistence type="inferred from homology"/>
<dbReference type="EMBL" id="JAFNEN010000090">
    <property type="protein sequence ID" value="KAG8195258.1"/>
    <property type="molecule type" value="Genomic_DNA"/>
</dbReference>
<keyword evidence="8" id="KW-0297">G-protein coupled receptor</keyword>
<feature type="transmembrane region" description="Helical" evidence="16">
    <location>
        <begin position="296"/>
        <end position="315"/>
    </location>
</feature>
<protein>
    <recommendedName>
        <fullName evidence="17">G-protein coupled receptors family 1 profile domain-containing protein</fullName>
    </recommendedName>
</protein>
<dbReference type="CDD" id="cd00637">
    <property type="entry name" value="7tm_classA_rhodopsin-like"/>
    <property type="match status" value="1"/>
</dbReference>